<evidence type="ECO:0000313" key="2">
    <source>
        <dbReference type="Proteomes" id="UP000024635"/>
    </source>
</evidence>
<proteinExistence type="predicted"/>
<organism evidence="1 2">
    <name type="scientific">Ancylostoma ceylanicum</name>
    <dbReference type="NCBI Taxonomy" id="53326"/>
    <lineage>
        <taxon>Eukaryota</taxon>
        <taxon>Metazoa</taxon>
        <taxon>Ecdysozoa</taxon>
        <taxon>Nematoda</taxon>
        <taxon>Chromadorea</taxon>
        <taxon>Rhabditida</taxon>
        <taxon>Rhabditina</taxon>
        <taxon>Rhabditomorpha</taxon>
        <taxon>Strongyloidea</taxon>
        <taxon>Ancylostomatidae</taxon>
        <taxon>Ancylostomatinae</taxon>
        <taxon>Ancylostoma</taxon>
    </lineage>
</organism>
<accession>A0A016W459</accession>
<protein>
    <submittedName>
        <fullName evidence="1">Uncharacterized protein</fullName>
    </submittedName>
</protein>
<evidence type="ECO:0000313" key="1">
    <source>
        <dbReference type="EMBL" id="EYC34042.1"/>
    </source>
</evidence>
<dbReference type="AlphaFoldDB" id="A0A016W459"/>
<comment type="caution">
    <text evidence="1">The sequence shown here is derived from an EMBL/GenBank/DDBJ whole genome shotgun (WGS) entry which is preliminary data.</text>
</comment>
<keyword evidence="2" id="KW-1185">Reference proteome</keyword>
<gene>
    <name evidence="1" type="primary">Acey_s0001.g213</name>
    <name evidence="1" type="ORF">Y032_0001g213</name>
</gene>
<reference evidence="2" key="1">
    <citation type="journal article" date="2015" name="Nat. Genet.">
        <title>The genome and transcriptome of the zoonotic hookworm Ancylostoma ceylanicum identify infection-specific gene families.</title>
        <authorList>
            <person name="Schwarz E.M."/>
            <person name="Hu Y."/>
            <person name="Antoshechkin I."/>
            <person name="Miller M.M."/>
            <person name="Sternberg P.W."/>
            <person name="Aroian R.V."/>
        </authorList>
    </citation>
    <scope>NUCLEOTIDE SEQUENCE</scope>
    <source>
        <strain evidence="2">HY135</strain>
    </source>
</reference>
<dbReference type="EMBL" id="JARK01001337">
    <property type="protein sequence ID" value="EYC34042.1"/>
    <property type="molecule type" value="Genomic_DNA"/>
</dbReference>
<name>A0A016W459_9BILA</name>
<dbReference type="Proteomes" id="UP000024635">
    <property type="component" value="Unassembled WGS sequence"/>
</dbReference>
<sequence>MLLDANAKRTRRLTYVLVTAIHTGDQSATLESLVAALLGGLNSNVKKNVGSSKRIANLIGQASSEPDKRESQQEPLKVICKGRAVTMWLLAKNSFPLYCKHSNSAIISRHGMISNCEEILH</sequence>